<evidence type="ECO:0000256" key="3">
    <source>
        <dbReference type="ARBA" id="ARBA00011738"/>
    </source>
</evidence>
<reference evidence="14 15" key="1">
    <citation type="submission" date="2019-03" db="EMBL/GenBank/DDBJ databases">
        <title>Genomic Encyclopedia of Type Strains, Phase IV (KMG-IV): sequencing the most valuable type-strain genomes for metagenomic binning, comparative biology and taxonomic classification.</title>
        <authorList>
            <person name="Goeker M."/>
        </authorList>
    </citation>
    <scope>NUCLEOTIDE SEQUENCE [LARGE SCALE GENOMIC DNA]</scope>
    <source>
        <strain evidence="14 15">DSM 24984</strain>
    </source>
</reference>
<dbReference type="UniPathway" id="UPA00275">
    <property type="reaction ID" value="UER00399"/>
</dbReference>
<evidence type="ECO:0000256" key="8">
    <source>
        <dbReference type="ARBA" id="ARBA00022842"/>
    </source>
</evidence>
<evidence type="ECO:0000256" key="7">
    <source>
        <dbReference type="ARBA" id="ARBA00022723"/>
    </source>
</evidence>
<evidence type="ECO:0000256" key="10">
    <source>
        <dbReference type="ARBA" id="ARBA00023239"/>
    </source>
</evidence>
<dbReference type="SUPFAM" id="SSF55821">
    <property type="entry name" value="YrdC/RibB"/>
    <property type="match status" value="1"/>
</dbReference>
<evidence type="ECO:0000256" key="1">
    <source>
        <dbReference type="ARBA" id="ARBA00002284"/>
    </source>
</evidence>
<proteinExistence type="inferred from homology"/>
<dbReference type="PANTHER" id="PTHR21327">
    <property type="entry name" value="GTP CYCLOHYDROLASE II-RELATED"/>
    <property type="match status" value="1"/>
</dbReference>
<organism evidence="14 15">
    <name type="scientific">Seleniivibrio woodruffii</name>
    <dbReference type="NCBI Taxonomy" id="1078050"/>
    <lineage>
        <taxon>Bacteria</taxon>
        <taxon>Pseudomonadati</taxon>
        <taxon>Deferribacterota</taxon>
        <taxon>Deferribacteres</taxon>
        <taxon>Deferribacterales</taxon>
        <taxon>Geovibrionaceae</taxon>
        <taxon>Seleniivibrio</taxon>
    </lineage>
</organism>
<evidence type="ECO:0000256" key="5">
    <source>
        <dbReference type="ARBA" id="ARBA00018836"/>
    </source>
</evidence>
<protein>
    <recommendedName>
        <fullName evidence="5 12">3,4-dihydroxy-2-butanone 4-phosphate synthase</fullName>
        <shortName evidence="12 13">DHBP synthase</shortName>
        <ecNumber evidence="4 12">4.1.99.12</ecNumber>
    </recommendedName>
</protein>
<evidence type="ECO:0000256" key="11">
    <source>
        <dbReference type="ARBA" id="ARBA00060730"/>
    </source>
</evidence>
<accession>A0A4R1K9J9</accession>
<dbReference type="AlphaFoldDB" id="A0A4R1K9J9"/>
<keyword evidence="8 12" id="KW-0460">Magnesium</keyword>
<comment type="pathway">
    <text evidence="2 12 13">Cofactor biosynthesis; riboflavin biosynthesis; 2-hydroxy-3-oxobutyl phosphate from D-ribulose 5-phosphate: step 1/1.</text>
</comment>
<dbReference type="GO" id="GO:0005829">
    <property type="term" value="C:cytosol"/>
    <property type="evidence" value="ECO:0007669"/>
    <property type="project" value="TreeGrafter"/>
</dbReference>
<keyword evidence="15" id="KW-1185">Reference proteome</keyword>
<feature type="binding site" evidence="12">
    <location>
        <position position="149"/>
    </location>
    <ligand>
        <name>Mg(2+)</name>
        <dbReference type="ChEBI" id="CHEBI:18420"/>
        <label>2</label>
    </ligand>
</feature>
<feature type="binding site" evidence="12">
    <location>
        <begin position="37"/>
        <end position="38"/>
    </location>
    <ligand>
        <name>D-ribulose 5-phosphate</name>
        <dbReference type="ChEBI" id="CHEBI:58121"/>
    </ligand>
</feature>
<feature type="binding site" evidence="12">
    <location>
        <position position="38"/>
    </location>
    <ligand>
        <name>Mg(2+)</name>
        <dbReference type="ChEBI" id="CHEBI:18420"/>
        <label>1</label>
    </ligand>
</feature>
<evidence type="ECO:0000256" key="12">
    <source>
        <dbReference type="HAMAP-Rule" id="MF_00180"/>
    </source>
</evidence>
<feature type="binding site" evidence="12">
    <location>
        <position position="38"/>
    </location>
    <ligand>
        <name>Mg(2+)</name>
        <dbReference type="ChEBI" id="CHEBI:18420"/>
        <label>2</label>
    </ligand>
</feature>
<dbReference type="PANTHER" id="PTHR21327:SF38">
    <property type="entry name" value="3,4-DIHYDROXY-2-BUTANONE 4-PHOSPHATE SYNTHASE"/>
    <property type="match status" value="1"/>
</dbReference>
<dbReference type="Gene3D" id="3.90.870.10">
    <property type="entry name" value="DHBP synthase"/>
    <property type="match status" value="1"/>
</dbReference>
<evidence type="ECO:0000256" key="4">
    <source>
        <dbReference type="ARBA" id="ARBA00012153"/>
    </source>
</evidence>
<evidence type="ECO:0000313" key="15">
    <source>
        <dbReference type="Proteomes" id="UP000294614"/>
    </source>
</evidence>
<dbReference type="RefSeq" id="WP_132873918.1">
    <property type="nucleotide sequence ID" value="NZ_JBLJBI010000080.1"/>
</dbReference>
<dbReference type="FunFam" id="3.90.870.10:FF:000002">
    <property type="entry name" value="3,4-dihydroxy-2-butanone 4-phosphate synthase"/>
    <property type="match status" value="1"/>
</dbReference>
<evidence type="ECO:0000256" key="6">
    <source>
        <dbReference type="ARBA" id="ARBA00022619"/>
    </source>
</evidence>
<comment type="similarity">
    <text evidence="11 12 13">Belongs to the DHBP synthase family.</text>
</comment>
<dbReference type="OrthoDB" id="9793111at2"/>
<comment type="function">
    <text evidence="1 12 13">Catalyzes the conversion of D-ribulose 5-phosphate to formate and 3,4-dihydroxy-2-butanone 4-phosphate.</text>
</comment>
<dbReference type="InterPro" id="IPR000422">
    <property type="entry name" value="DHBP_synthase_RibB"/>
</dbReference>
<comment type="caution">
    <text evidence="14">The sequence shown here is derived from an EMBL/GenBank/DDBJ whole genome shotgun (WGS) entry which is preliminary data.</text>
</comment>
<evidence type="ECO:0000256" key="2">
    <source>
        <dbReference type="ARBA" id="ARBA00004904"/>
    </source>
</evidence>
<dbReference type="GO" id="GO:0009231">
    <property type="term" value="P:riboflavin biosynthetic process"/>
    <property type="evidence" value="ECO:0007669"/>
    <property type="project" value="UniProtKB-UniRule"/>
</dbReference>
<dbReference type="Pfam" id="PF00926">
    <property type="entry name" value="DHBP_synthase"/>
    <property type="match status" value="1"/>
</dbReference>
<dbReference type="InterPro" id="IPR017945">
    <property type="entry name" value="DHBP_synth_RibB-like_a/b_dom"/>
</dbReference>
<evidence type="ECO:0000313" key="14">
    <source>
        <dbReference type="EMBL" id="TCK61066.1"/>
    </source>
</evidence>
<sequence>MNQKTLSIFGNSTERMEKAIAALKAGEGIIVVDDENRENEGDLIYPAESLTSAQMARLIRDCSGIVCVCITEEKRKELGLEMMSRNNRSQFGTAFTVSVEAAEGVTTGVSASDRVTTVHAVLNGADLASPGHVFPLVAREGGVHERDGHTEATVDMMKLAGYQPCGVLCELTNPDGTMMKLPQILEYAEQNSFTVISIEDIKEYIGVHA</sequence>
<feature type="binding site" evidence="12">
    <location>
        <begin position="146"/>
        <end position="150"/>
    </location>
    <ligand>
        <name>D-ribulose 5-phosphate</name>
        <dbReference type="ChEBI" id="CHEBI:58121"/>
    </ligand>
</feature>
<feature type="binding site" evidence="12">
    <location>
        <position position="42"/>
    </location>
    <ligand>
        <name>D-ribulose 5-phosphate</name>
        <dbReference type="ChEBI" id="CHEBI:58121"/>
    </ligand>
</feature>
<dbReference type="EC" id="4.1.99.12" evidence="4 12"/>
<comment type="subunit">
    <text evidence="3 12 13">Homodimer.</text>
</comment>
<comment type="cofactor">
    <cofactor evidence="12 13">
        <name>Mg(2+)</name>
        <dbReference type="ChEBI" id="CHEBI:18420"/>
    </cofactor>
    <cofactor evidence="12 13">
        <name>Mn(2+)</name>
        <dbReference type="ChEBI" id="CHEBI:29035"/>
    </cofactor>
    <text evidence="12 13">Binds 2 divalent metal cations per subunit. Magnesium or manganese.</text>
</comment>
<feature type="site" description="Essential for catalytic activity" evidence="12">
    <location>
        <position position="170"/>
    </location>
</feature>
<keyword evidence="10 12" id="KW-0456">Lyase</keyword>
<dbReference type="HAMAP" id="MF_00180">
    <property type="entry name" value="RibB"/>
    <property type="match status" value="1"/>
</dbReference>
<keyword evidence="9 12" id="KW-0464">Manganese</keyword>
<gene>
    <name evidence="12" type="primary">ribB</name>
    <name evidence="14" type="ORF">C8D98_1948</name>
</gene>
<name>A0A4R1K9J9_9BACT</name>
<evidence type="ECO:0000256" key="9">
    <source>
        <dbReference type="ARBA" id="ARBA00023211"/>
    </source>
</evidence>
<dbReference type="EMBL" id="SMGG01000004">
    <property type="protein sequence ID" value="TCK61066.1"/>
    <property type="molecule type" value="Genomic_DNA"/>
</dbReference>
<dbReference type="GO" id="GO:0008686">
    <property type="term" value="F:3,4-dihydroxy-2-butanone-4-phosphate synthase activity"/>
    <property type="evidence" value="ECO:0007669"/>
    <property type="project" value="UniProtKB-UniRule"/>
</dbReference>
<keyword evidence="7 12" id="KW-0479">Metal-binding</keyword>
<dbReference type="GO" id="GO:0030145">
    <property type="term" value="F:manganese ion binding"/>
    <property type="evidence" value="ECO:0007669"/>
    <property type="project" value="UniProtKB-UniRule"/>
</dbReference>
<dbReference type="GO" id="GO:0000287">
    <property type="term" value="F:magnesium ion binding"/>
    <property type="evidence" value="ECO:0007669"/>
    <property type="project" value="UniProtKB-UniRule"/>
</dbReference>
<dbReference type="Proteomes" id="UP000294614">
    <property type="component" value="Unassembled WGS sequence"/>
</dbReference>
<feature type="site" description="Essential for catalytic activity" evidence="12">
    <location>
        <position position="132"/>
    </location>
</feature>
<evidence type="ECO:0000256" key="13">
    <source>
        <dbReference type="RuleBase" id="RU003843"/>
    </source>
</evidence>
<dbReference type="NCBIfam" id="TIGR00506">
    <property type="entry name" value="ribB"/>
    <property type="match status" value="1"/>
</dbReference>
<keyword evidence="6 12" id="KW-0686">Riboflavin biosynthesis</keyword>
<comment type="catalytic activity">
    <reaction evidence="12 13">
        <text>D-ribulose 5-phosphate = (2S)-2-hydroxy-3-oxobutyl phosphate + formate + H(+)</text>
        <dbReference type="Rhea" id="RHEA:18457"/>
        <dbReference type="ChEBI" id="CHEBI:15378"/>
        <dbReference type="ChEBI" id="CHEBI:15740"/>
        <dbReference type="ChEBI" id="CHEBI:58121"/>
        <dbReference type="ChEBI" id="CHEBI:58830"/>
        <dbReference type="EC" id="4.1.99.12"/>
    </reaction>
</comment>